<comment type="subcellular location">
    <subcellularLocation>
        <location evidence="1">Nucleus</location>
    </subcellularLocation>
</comment>
<dbReference type="AlphaFoldDB" id="A0A667GFW9"/>
<evidence type="ECO:0000313" key="6">
    <source>
        <dbReference type="Ensembl" id="ENSLCNP00005013996.1"/>
    </source>
</evidence>
<dbReference type="GO" id="GO:0033260">
    <property type="term" value="P:nuclear DNA replication"/>
    <property type="evidence" value="ECO:0007669"/>
    <property type="project" value="TreeGrafter"/>
</dbReference>
<sequence>MALSVPGYSPSFRKPPETLRLRRKRVRSLEAAASPREQPEPAPRRAALAAGLLLRPFPAAAGRGGGGPAAARRNPFARLDNRPPAAAEPPDGPPRGQQEAQDPCLDSNQENDLLWEEKFPERTAVAELVQTPQVSFSKSDIPSSESTELPVDWSIKTRLLFTSSQPFTWADHLKAQEEAQGIIQHCRATEVTLPQSIQDPKLSTELRCAFQQSLIYWLHPAFPWLPLFPRIGADRKMTGKISPWSNDETLQHILMSDWSVSFTSLYNLLKTKLCPYFYVCTYQFTILFRAAGLAGNDVITALVSPTTRGIREAMKNEGIEFSLPLIKENGYQKKKTSGTSLGNGEEQVISDDDEDESFSWLEEIGVQDKIKKPDILSIKLRREKHEVQMDHRPESVVLVKGMNTLTLLNFLINSKSLIASSGPQAGLPPTLLSPVAFRGATMQMLKARSVNVKTQAVSGYKDQFSLEITGPIMPHSLHSVTMLLKSSQNGSFSAGLYTHEPTAVFNICLPVNKILDKETLQEELGNCGLHPKTLDQLSQIPTLGKSSLRLVELSDFVYNWRS</sequence>
<organism evidence="6 7">
    <name type="scientific">Lynx canadensis</name>
    <name type="common">Canada lynx</name>
    <name type="synonym">Felis canadensis</name>
    <dbReference type="NCBI Taxonomy" id="61383"/>
    <lineage>
        <taxon>Eukaryota</taxon>
        <taxon>Metazoa</taxon>
        <taxon>Chordata</taxon>
        <taxon>Craniata</taxon>
        <taxon>Vertebrata</taxon>
        <taxon>Euteleostomi</taxon>
        <taxon>Mammalia</taxon>
        <taxon>Eutheria</taxon>
        <taxon>Laurasiatheria</taxon>
        <taxon>Carnivora</taxon>
        <taxon>Feliformia</taxon>
        <taxon>Felidae</taxon>
        <taxon>Felinae</taxon>
        <taxon>Lynx</taxon>
    </lineage>
</organism>
<dbReference type="RefSeq" id="XP_030185701.1">
    <property type="nucleotide sequence ID" value="XM_030329841.1"/>
</dbReference>
<accession>A0A667GFW9</accession>
<proteinExistence type="inferred from homology"/>
<evidence type="ECO:0000256" key="4">
    <source>
        <dbReference type="ARBA" id="ARBA00025806"/>
    </source>
</evidence>
<comment type="similarity">
    <text evidence="4">Belongs to the DONSON family.</text>
</comment>
<dbReference type="Ensembl" id="ENSLCNT00005015649.1">
    <property type="protein sequence ID" value="ENSLCNP00005013996.1"/>
    <property type="gene ID" value="ENSLCNG00005009145.1"/>
</dbReference>
<gene>
    <name evidence="6" type="primary">DONSON</name>
</gene>
<dbReference type="GeneID" id="115523662"/>
<evidence type="ECO:0000256" key="2">
    <source>
        <dbReference type="ARBA" id="ARBA00022473"/>
    </source>
</evidence>
<keyword evidence="3" id="KW-0539">Nucleus</keyword>
<dbReference type="RefSeq" id="XP_030185700.1">
    <property type="nucleotide sequence ID" value="XM_030329840.1"/>
</dbReference>
<evidence type="ECO:0000256" key="5">
    <source>
        <dbReference type="SAM" id="MobiDB-lite"/>
    </source>
</evidence>
<keyword evidence="2" id="KW-0217">Developmental protein</keyword>
<dbReference type="PRINTS" id="PR02064">
    <property type="entry name" value="DONSON"/>
</dbReference>
<dbReference type="RefSeq" id="XP_030185702.1">
    <property type="nucleotide sequence ID" value="XM_030329842.1"/>
</dbReference>
<evidence type="ECO:0000256" key="1">
    <source>
        <dbReference type="ARBA" id="ARBA00004123"/>
    </source>
</evidence>
<evidence type="ECO:0000313" key="7">
    <source>
        <dbReference type="Proteomes" id="UP000472241"/>
    </source>
</evidence>
<reference evidence="6" key="1">
    <citation type="submission" date="2025-08" db="UniProtKB">
        <authorList>
            <consortium name="Ensembl"/>
        </authorList>
    </citation>
    <scope>IDENTIFICATION</scope>
</reference>
<dbReference type="InterPro" id="IPR024861">
    <property type="entry name" value="Donson"/>
</dbReference>
<evidence type="ECO:0000256" key="3">
    <source>
        <dbReference type="ARBA" id="ARBA00023242"/>
    </source>
</evidence>
<feature type="region of interest" description="Disordered" evidence="5">
    <location>
        <begin position="1"/>
        <end position="105"/>
    </location>
</feature>
<name>A0A667GFW9_LYNCA</name>
<feature type="compositionally biased region" description="Low complexity" evidence="5">
    <location>
        <begin position="44"/>
        <end position="61"/>
    </location>
</feature>
<dbReference type="PANTHER" id="PTHR12972">
    <property type="entry name" value="DOWNSTREAM NEIGHBOR OF SON"/>
    <property type="match status" value="1"/>
</dbReference>
<dbReference type="PANTHER" id="PTHR12972:SF0">
    <property type="entry name" value="PROTEIN DOWNSTREAM NEIGHBOR OF SON"/>
    <property type="match status" value="1"/>
</dbReference>
<reference evidence="6" key="2">
    <citation type="submission" date="2025-09" db="UniProtKB">
        <authorList>
            <consortium name="Ensembl"/>
        </authorList>
    </citation>
    <scope>IDENTIFICATION</scope>
</reference>
<dbReference type="GO" id="GO:0005634">
    <property type="term" value="C:nucleus"/>
    <property type="evidence" value="ECO:0007669"/>
    <property type="project" value="UniProtKB-SubCell"/>
</dbReference>
<dbReference type="Proteomes" id="UP000472241">
    <property type="component" value="Unplaced"/>
</dbReference>
<protein>
    <submittedName>
        <fullName evidence="6">DNA replication fork stabilization factor DONSON</fullName>
    </submittedName>
</protein>
<dbReference type="CTD" id="29980"/>
<feature type="compositionally biased region" description="Low complexity" evidence="5">
    <location>
        <begin position="69"/>
        <end position="85"/>
    </location>
</feature>
<keyword evidence="7" id="KW-1185">Reference proteome</keyword>